<feature type="active site" description="Proton donor/acceptor" evidence="2">
    <location>
        <position position="596"/>
    </location>
</feature>
<feature type="transmembrane region" description="Helical" evidence="4">
    <location>
        <begin position="1422"/>
        <end position="1441"/>
    </location>
</feature>
<evidence type="ECO:0000313" key="7">
    <source>
        <dbReference type="Proteomes" id="UP000190409"/>
    </source>
</evidence>
<dbReference type="InterPro" id="IPR045175">
    <property type="entry name" value="M28_fam"/>
</dbReference>
<dbReference type="GO" id="GO:0004181">
    <property type="term" value="F:metallocarboxypeptidase activity"/>
    <property type="evidence" value="ECO:0007669"/>
    <property type="project" value="InterPro"/>
</dbReference>
<sequence length="1446" mass="163265">MSKYNLKEWMKKSTSRKEKFSMRKLSVGFVSVAIGSLLFISQNVSAEEVISDANQDYQAELISSLEDKAEPVDFITPEELKSEEKLDVVQSESAEGQNDELLKEKDTKTEQNDQEKSSEVESNRIDTKENETADNVETTNSEDTIEQDIEKDNNSINSSIREMKEEHTTLDESQEQTDKITIEDKDIYITEEKEIHFEADFTQDISDGDFTFTLGGKSLEEWRKFDKDSADFIGEPWIQVTDLAVTDKKLTGKLTNALPYGVDTTDQRPHPRWSFERLLGNYPFSITHNKSGETKSTNVKVGHYEGFHQFDDLKPALDEIIAESTKKPERLFSYQSLGKSYEGRDLHFLTVAKNEKVIDQYLNETLKKAHENPEVLINALENGELTDYKLPIFINNIHPDESPGVDAQIDLLRRLATEDTILFKSGNELKHVNVDELLDKFFFLFSITMNPDGKYHNTRENSNKMDINRDNAFQTQKETKIMAETVAKYNPLAFLDLHGFVSPMLIEPTTPPHEPNFEYDLLMGDKRDPKTNRLVNEDSPGAVNHALAMGNAGISNTKYDKFEIPALDWEDGWDDAGLGYTGVFTMLGGTLGHTIEVPEQNKHSVQATVYDMLGSFEYLYKHRDALYRNQLEIFKRSLTNEDNRNVDTWITNAKGDEKGRQRNGEENFFPDYYLLPLNEKLQKNSYEVHQMVEYFLRNGAKVYQSTSPIKYKDITYPSGTIVLPLAQIKRGLINAALATGTDESDWDNMYAELVLNFPALRGFDSIAVRQKELFNKQILQEITKPLIRETNQKIIETTHAVLKATNTEAVRLVNKLLDEGIPVSIIKKATNTVNAGDYVVKKDDLLAYTSDYFVDYSEQLTDLSVQPLIKPTVYLAPPQDNYSNLTTATKFVLKELGFQLVDNIKDASVIIDASGKITKEEVGNKHYIAIGSRALKNVSKQGIYDLEIFSERSKHEGLLKAHYNKTSTISGVYEENSIAYVASGSALGQPRSEATVLVKASDKDDFFIEGWWPNNEMVKGKTLAFSDKIGDQNFTFFATDVTNKAHTTYLYRLLANSLYSMTAMNEVTLPRQLSTVKDADTFGKEALKYIEYLSKDIGQRPAGTRKEEMTKDYLIDEIKGLGYEPTVMPFEFEHKEEKLQSNNISFVKKGKSTKEIIVGAHYDSVTDGGSRGADDNASGIGVILELAKRLKSIETDYTIRFVLFGSEEVGLRGSKAYVKQMSKQDKENTLAMINLDSLIAGDKLYAHAGLNGPHWVKDQVLSIAKALGIKNFQTNPGFNPEYPKGEAGDWSDHSPFNQAGIPVVAFEATNWEIGDKDGYDQTEKYGPIFHTGMDNLDFIRENFPGRIEHHLSAFTSVLYQLLTNIQPPVEEPEGDSSQVTPPESGEDFENKDRDKVAQQMEKIEVNKQKQTKEGERLPDTATSTWILAGIGITSLIGGLGIKRRQN</sequence>
<dbReference type="Pfam" id="PF00246">
    <property type="entry name" value="Peptidase_M14"/>
    <property type="match status" value="1"/>
</dbReference>
<evidence type="ECO:0000256" key="1">
    <source>
        <dbReference type="ARBA" id="ARBA00022729"/>
    </source>
</evidence>
<evidence type="ECO:0000256" key="3">
    <source>
        <dbReference type="SAM" id="MobiDB-lite"/>
    </source>
</evidence>
<dbReference type="PANTHER" id="PTHR12147">
    <property type="entry name" value="METALLOPEPTIDASE M28 FAMILY MEMBER"/>
    <property type="match status" value="1"/>
</dbReference>
<accession>A0A1S8KQD6</accession>
<dbReference type="GO" id="GO:0006508">
    <property type="term" value="P:proteolysis"/>
    <property type="evidence" value="ECO:0007669"/>
    <property type="project" value="InterPro"/>
</dbReference>
<comment type="similarity">
    <text evidence="2">Belongs to the peptidase M14 family.</text>
</comment>
<feature type="domain" description="Peptidase M14" evidence="5">
    <location>
        <begin position="306"/>
        <end position="619"/>
    </location>
</feature>
<evidence type="ECO:0000256" key="2">
    <source>
        <dbReference type="PROSITE-ProRule" id="PRU01379"/>
    </source>
</evidence>
<proteinExistence type="inferred from homology"/>
<keyword evidence="4" id="KW-0812">Transmembrane</keyword>
<dbReference type="InterPro" id="IPR005877">
    <property type="entry name" value="YSIRK_signal_dom"/>
</dbReference>
<comment type="caution">
    <text evidence="6">The sequence shown here is derived from an EMBL/GenBank/DDBJ whole genome shotgun (WGS) entry which is preliminary data.</text>
</comment>
<dbReference type="InterPro" id="IPR000834">
    <property type="entry name" value="Peptidase_M14"/>
</dbReference>
<gene>
    <name evidence="6" type="ORF">BWX42_09695</name>
</gene>
<name>A0A1S8KQD6_9LACT</name>
<dbReference type="Gene3D" id="3.40.630.10">
    <property type="entry name" value="Zn peptidases"/>
    <property type="match status" value="2"/>
</dbReference>
<keyword evidence="1" id="KW-0732">Signal</keyword>
<dbReference type="Pfam" id="PF04389">
    <property type="entry name" value="Peptidase_M28"/>
    <property type="match status" value="1"/>
</dbReference>
<dbReference type="PANTHER" id="PTHR12147:SF26">
    <property type="entry name" value="PEPTIDASE M28 DOMAIN-CONTAINING PROTEIN"/>
    <property type="match status" value="1"/>
</dbReference>
<organism evidence="6 7">
    <name type="scientific">Dolosigranulum pigrum</name>
    <dbReference type="NCBI Taxonomy" id="29394"/>
    <lineage>
        <taxon>Bacteria</taxon>
        <taxon>Bacillati</taxon>
        <taxon>Bacillota</taxon>
        <taxon>Bacilli</taxon>
        <taxon>Lactobacillales</taxon>
        <taxon>Carnobacteriaceae</taxon>
        <taxon>Dolosigranulum</taxon>
    </lineage>
</organism>
<feature type="compositionally biased region" description="Polar residues" evidence="3">
    <location>
        <begin position="133"/>
        <end position="142"/>
    </location>
</feature>
<dbReference type="Pfam" id="PF04650">
    <property type="entry name" value="YSIRK_signal"/>
    <property type="match status" value="1"/>
</dbReference>
<dbReference type="PROSITE" id="PS52035">
    <property type="entry name" value="PEPTIDASE_M14"/>
    <property type="match status" value="1"/>
</dbReference>
<evidence type="ECO:0000256" key="4">
    <source>
        <dbReference type="SAM" id="Phobius"/>
    </source>
</evidence>
<dbReference type="InterPro" id="IPR007484">
    <property type="entry name" value="Peptidase_M28"/>
</dbReference>
<feature type="region of interest" description="Disordered" evidence="3">
    <location>
        <begin position="83"/>
        <end position="146"/>
    </location>
</feature>
<protein>
    <recommendedName>
        <fullName evidence="5">Peptidase M14 domain-containing protein</fullName>
    </recommendedName>
</protein>
<feature type="region of interest" description="Disordered" evidence="3">
    <location>
        <begin position="1367"/>
        <end position="1397"/>
    </location>
</feature>
<evidence type="ECO:0000259" key="5">
    <source>
        <dbReference type="PROSITE" id="PS52035"/>
    </source>
</evidence>
<dbReference type="GO" id="GO:0008270">
    <property type="term" value="F:zinc ion binding"/>
    <property type="evidence" value="ECO:0007669"/>
    <property type="project" value="InterPro"/>
</dbReference>
<keyword evidence="4" id="KW-0472">Membrane</keyword>
<feature type="compositionally biased region" description="Basic and acidic residues" evidence="3">
    <location>
        <begin position="1388"/>
        <end position="1397"/>
    </location>
</feature>
<dbReference type="NCBIfam" id="TIGR01168">
    <property type="entry name" value="YSIRK_signal"/>
    <property type="match status" value="1"/>
</dbReference>
<keyword evidence="4" id="KW-1133">Transmembrane helix</keyword>
<feature type="compositionally biased region" description="Basic and acidic residues" evidence="3">
    <location>
        <begin position="100"/>
        <end position="131"/>
    </location>
</feature>
<evidence type="ECO:0000313" key="6">
    <source>
        <dbReference type="EMBL" id="OOL81926.1"/>
    </source>
</evidence>
<dbReference type="Proteomes" id="UP000190409">
    <property type="component" value="Unassembled WGS sequence"/>
</dbReference>
<reference evidence="6 7" key="1">
    <citation type="submission" date="2017-01" db="EMBL/GenBank/DDBJ databases">
        <title>Complete Genome Sequence of Dolosigranulum pigrum isolated from a Patient with interstitial lung disease.</title>
        <authorList>
            <person name="Mukhopadhyay R."/>
            <person name="Joaquin J."/>
            <person name="Hogue R."/>
            <person name="Fitzgerald S."/>
            <person name="Jospin G."/>
            <person name="Eisen J.A."/>
            <person name="Chaturvedi V."/>
        </authorList>
    </citation>
    <scope>NUCLEOTIDE SEQUENCE [LARGE SCALE GENOMIC DNA]</scope>
    <source>
        <strain evidence="6 7">15S00348</strain>
    </source>
</reference>
<dbReference type="SUPFAM" id="SSF53187">
    <property type="entry name" value="Zn-dependent exopeptidases"/>
    <property type="match status" value="2"/>
</dbReference>
<dbReference type="EMBL" id="MUYF01000003">
    <property type="protein sequence ID" value="OOL81926.1"/>
    <property type="molecule type" value="Genomic_DNA"/>
</dbReference>